<comment type="similarity">
    <text evidence="3 6">Belongs to the trehalose phosphatase family.</text>
</comment>
<dbReference type="SUPFAM" id="SSF56784">
    <property type="entry name" value="HAD-like"/>
    <property type="match status" value="1"/>
</dbReference>
<dbReference type="Gene3D" id="3.40.50.1000">
    <property type="entry name" value="HAD superfamily/HAD-like"/>
    <property type="match status" value="1"/>
</dbReference>
<keyword evidence="6" id="KW-0479">Metal-binding</keyword>
<dbReference type="InterPro" id="IPR036412">
    <property type="entry name" value="HAD-like_sf"/>
</dbReference>
<evidence type="ECO:0000313" key="8">
    <source>
        <dbReference type="Proteomes" id="UP000244893"/>
    </source>
</evidence>
<dbReference type="InterPro" id="IPR003337">
    <property type="entry name" value="Trehalose_PPase"/>
</dbReference>
<dbReference type="GO" id="GO:0046872">
    <property type="term" value="F:metal ion binding"/>
    <property type="evidence" value="ECO:0007669"/>
    <property type="project" value="UniProtKB-KW"/>
</dbReference>
<dbReference type="InterPro" id="IPR044651">
    <property type="entry name" value="OTSB-like"/>
</dbReference>
<evidence type="ECO:0000256" key="2">
    <source>
        <dbReference type="ARBA" id="ARBA00005199"/>
    </source>
</evidence>
<evidence type="ECO:0000256" key="6">
    <source>
        <dbReference type="RuleBase" id="RU361117"/>
    </source>
</evidence>
<dbReference type="NCBIfam" id="TIGR00685">
    <property type="entry name" value="T6PP"/>
    <property type="match status" value="1"/>
</dbReference>
<sequence length="274" mass="29066">MDSTVGSTGSGVSRTLRDALGALAGTKQLLVALDFDGTLAPVVDEPAKARALPEARAAVERLIALPATRVAFVSGRALDSLEEVSKASDDTLLVGSHGVEVRLDSPDDVFTLDEEEQARLGLLGDVLDQVADNVDEVWLESKPAGFALHTRLATDHDSRVAHLVALSEARAEVNDVTVRKGKDVLEFSVRSTTKGEAVEHLRRYTGATAVFYAGDDVTDEDAFESLRSDDLALKIGPGVTVADYRVDGPEEVAHVLSLLADLRAAAAGERPQSN</sequence>
<evidence type="ECO:0000313" key="7">
    <source>
        <dbReference type="EMBL" id="PVZ96391.1"/>
    </source>
</evidence>
<accession>A0A2V1HVL3</accession>
<evidence type="ECO:0000256" key="3">
    <source>
        <dbReference type="ARBA" id="ARBA00008770"/>
    </source>
</evidence>
<dbReference type="Proteomes" id="UP000244893">
    <property type="component" value="Unassembled WGS sequence"/>
</dbReference>
<dbReference type="EC" id="3.1.3.12" evidence="6"/>
<dbReference type="OrthoDB" id="9816160at2"/>
<comment type="caution">
    <text evidence="7">The sequence shown here is derived from an EMBL/GenBank/DDBJ whole genome shotgun (WGS) entry which is preliminary data.</text>
</comment>
<protein>
    <recommendedName>
        <fullName evidence="6">Trehalose 6-phosphate phosphatase</fullName>
        <ecNumber evidence="6">3.1.3.12</ecNumber>
    </recommendedName>
</protein>
<dbReference type="NCBIfam" id="TIGR01484">
    <property type="entry name" value="HAD-SF-IIB"/>
    <property type="match status" value="1"/>
</dbReference>
<dbReference type="PANTHER" id="PTHR43768:SF3">
    <property type="entry name" value="TREHALOSE 6-PHOSPHATE PHOSPHATASE"/>
    <property type="match status" value="1"/>
</dbReference>
<dbReference type="GO" id="GO:0004805">
    <property type="term" value="F:trehalose-phosphatase activity"/>
    <property type="evidence" value="ECO:0007669"/>
    <property type="project" value="UniProtKB-EC"/>
</dbReference>
<dbReference type="Gene3D" id="3.30.70.1020">
    <property type="entry name" value="Trehalose-6-phosphate phosphatase related protein, domain 2"/>
    <property type="match status" value="1"/>
</dbReference>
<keyword evidence="6" id="KW-0460">Magnesium</keyword>
<keyword evidence="8" id="KW-1185">Reference proteome</keyword>
<evidence type="ECO:0000256" key="5">
    <source>
        <dbReference type="ARBA" id="ARBA00024179"/>
    </source>
</evidence>
<dbReference type="InterPro" id="IPR006379">
    <property type="entry name" value="HAD-SF_hydro_IIB"/>
</dbReference>
<proteinExistence type="inferred from homology"/>
<comment type="catalytic activity">
    <reaction evidence="1 6">
        <text>alpha,alpha-trehalose 6-phosphate + H2O = alpha,alpha-trehalose + phosphate</text>
        <dbReference type="Rhea" id="RHEA:23420"/>
        <dbReference type="ChEBI" id="CHEBI:15377"/>
        <dbReference type="ChEBI" id="CHEBI:16551"/>
        <dbReference type="ChEBI" id="CHEBI:43474"/>
        <dbReference type="ChEBI" id="CHEBI:58429"/>
        <dbReference type="EC" id="3.1.3.12"/>
    </reaction>
</comment>
<dbReference type="CDD" id="cd01627">
    <property type="entry name" value="HAD_TPP"/>
    <property type="match status" value="1"/>
</dbReference>
<dbReference type="Pfam" id="PF02358">
    <property type="entry name" value="Trehalose_PPase"/>
    <property type="match status" value="1"/>
</dbReference>
<dbReference type="EMBL" id="QEOP01000001">
    <property type="protein sequence ID" value="PVZ96391.1"/>
    <property type="molecule type" value="Genomic_DNA"/>
</dbReference>
<evidence type="ECO:0000256" key="4">
    <source>
        <dbReference type="ARBA" id="ARBA00022801"/>
    </source>
</evidence>
<comment type="cofactor">
    <cofactor evidence="6">
        <name>Mg(2+)</name>
        <dbReference type="ChEBI" id="CHEBI:18420"/>
    </cofactor>
</comment>
<reference evidence="7 8" key="1">
    <citation type="submission" date="2018-05" db="EMBL/GenBank/DDBJ databases">
        <title>Amnibacterium sp. M8JJ-5, whole genome shotgun sequence.</title>
        <authorList>
            <person name="Tuo L."/>
        </authorList>
    </citation>
    <scope>NUCLEOTIDE SEQUENCE [LARGE SCALE GENOMIC DNA]</scope>
    <source>
        <strain evidence="7 8">M8JJ-5</strain>
    </source>
</reference>
<keyword evidence="4 6" id="KW-0378">Hydrolase</keyword>
<gene>
    <name evidence="7" type="primary">otsB</name>
    <name evidence="7" type="ORF">DDQ50_05880</name>
</gene>
<dbReference type="PANTHER" id="PTHR43768">
    <property type="entry name" value="TREHALOSE 6-PHOSPHATE PHOSPHATASE"/>
    <property type="match status" value="1"/>
</dbReference>
<organism evidence="7 8">
    <name type="scientific">Amnibacterium flavum</name>
    <dbReference type="NCBI Taxonomy" id="2173173"/>
    <lineage>
        <taxon>Bacteria</taxon>
        <taxon>Bacillati</taxon>
        <taxon>Actinomycetota</taxon>
        <taxon>Actinomycetes</taxon>
        <taxon>Micrococcales</taxon>
        <taxon>Microbacteriaceae</taxon>
        <taxon>Amnibacterium</taxon>
    </lineage>
</organism>
<dbReference type="InterPro" id="IPR023214">
    <property type="entry name" value="HAD_sf"/>
</dbReference>
<dbReference type="UniPathway" id="UPA00299"/>
<comment type="function">
    <text evidence="5 6">Removes the phosphate from trehalose 6-phosphate to produce free trehalose.</text>
</comment>
<name>A0A2V1HVL3_9MICO</name>
<comment type="pathway">
    <text evidence="2 6">Glycan biosynthesis; trehalose biosynthesis.</text>
</comment>
<dbReference type="AlphaFoldDB" id="A0A2V1HVL3"/>
<evidence type="ECO:0000256" key="1">
    <source>
        <dbReference type="ARBA" id="ARBA00000500"/>
    </source>
</evidence>
<dbReference type="GO" id="GO:0005992">
    <property type="term" value="P:trehalose biosynthetic process"/>
    <property type="evidence" value="ECO:0007669"/>
    <property type="project" value="UniProtKB-UniPathway"/>
</dbReference>